<dbReference type="InterPro" id="IPR036691">
    <property type="entry name" value="Endo/exonu/phosph_ase_sf"/>
</dbReference>
<dbReference type="Proteomes" id="UP000828390">
    <property type="component" value="Unassembled WGS sequence"/>
</dbReference>
<comment type="caution">
    <text evidence="1">The sequence shown here is derived from an EMBL/GenBank/DDBJ whole genome shotgun (WGS) entry which is preliminary data.</text>
</comment>
<evidence type="ECO:0000313" key="2">
    <source>
        <dbReference type="Proteomes" id="UP000828390"/>
    </source>
</evidence>
<reference evidence="1" key="1">
    <citation type="journal article" date="2019" name="bioRxiv">
        <title>The Genome of the Zebra Mussel, Dreissena polymorpha: A Resource for Invasive Species Research.</title>
        <authorList>
            <person name="McCartney M.A."/>
            <person name="Auch B."/>
            <person name="Kono T."/>
            <person name="Mallez S."/>
            <person name="Zhang Y."/>
            <person name="Obille A."/>
            <person name="Becker A."/>
            <person name="Abrahante J.E."/>
            <person name="Garbe J."/>
            <person name="Badalamenti J.P."/>
            <person name="Herman A."/>
            <person name="Mangelson H."/>
            <person name="Liachko I."/>
            <person name="Sullivan S."/>
            <person name="Sone E.D."/>
            <person name="Koren S."/>
            <person name="Silverstein K.A.T."/>
            <person name="Beckman K.B."/>
            <person name="Gohl D.M."/>
        </authorList>
    </citation>
    <scope>NUCLEOTIDE SEQUENCE</scope>
    <source>
        <strain evidence="1">Duluth1</strain>
        <tissue evidence="1">Whole animal</tissue>
    </source>
</reference>
<accession>A0A9D4BVS7</accession>
<reference evidence="1" key="2">
    <citation type="submission" date="2020-11" db="EMBL/GenBank/DDBJ databases">
        <authorList>
            <person name="McCartney M.A."/>
            <person name="Auch B."/>
            <person name="Kono T."/>
            <person name="Mallez S."/>
            <person name="Becker A."/>
            <person name="Gohl D.M."/>
            <person name="Silverstein K.A.T."/>
            <person name="Koren S."/>
            <person name="Bechman K.B."/>
            <person name="Herman A."/>
            <person name="Abrahante J.E."/>
            <person name="Garbe J."/>
        </authorList>
    </citation>
    <scope>NUCLEOTIDE SEQUENCE</scope>
    <source>
        <strain evidence="1">Duluth1</strain>
        <tissue evidence="1">Whole animal</tissue>
    </source>
</reference>
<name>A0A9D4BVS7_DREPO</name>
<dbReference type="AlphaFoldDB" id="A0A9D4BVS7"/>
<gene>
    <name evidence="1" type="ORF">DPMN_070654</name>
</gene>
<protein>
    <recommendedName>
        <fullName evidence="3">Endonuclease/exonuclease/phosphatase domain-containing protein</fullName>
    </recommendedName>
</protein>
<dbReference type="EMBL" id="JAIWYP010000014">
    <property type="protein sequence ID" value="KAH3711154.1"/>
    <property type="molecule type" value="Genomic_DNA"/>
</dbReference>
<organism evidence="1 2">
    <name type="scientific">Dreissena polymorpha</name>
    <name type="common">Zebra mussel</name>
    <name type="synonym">Mytilus polymorpha</name>
    <dbReference type="NCBI Taxonomy" id="45954"/>
    <lineage>
        <taxon>Eukaryota</taxon>
        <taxon>Metazoa</taxon>
        <taxon>Spiralia</taxon>
        <taxon>Lophotrochozoa</taxon>
        <taxon>Mollusca</taxon>
        <taxon>Bivalvia</taxon>
        <taxon>Autobranchia</taxon>
        <taxon>Heteroconchia</taxon>
        <taxon>Euheterodonta</taxon>
        <taxon>Imparidentia</taxon>
        <taxon>Neoheterodontei</taxon>
        <taxon>Myida</taxon>
        <taxon>Dreissenoidea</taxon>
        <taxon>Dreissenidae</taxon>
        <taxon>Dreissena</taxon>
    </lineage>
</organism>
<dbReference type="Gene3D" id="3.60.10.10">
    <property type="entry name" value="Endonuclease/exonuclease/phosphatase"/>
    <property type="match status" value="1"/>
</dbReference>
<keyword evidence="2" id="KW-1185">Reference proteome</keyword>
<evidence type="ECO:0000313" key="1">
    <source>
        <dbReference type="EMBL" id="KAH3711154.1"/>
    </source>
</evidence>
<dbReference type="SUPFAM" id="SSF56219">
    <property type="entry name" value="DNase I-like"/>
    <property type="match status" value="1"/>
</dbReference>
<evidence type="ECO:0008006" key="3">
    <source>
        <dbReference type="Google" id="ProtNLM"/>
    </source>
</evidence>
<sequence length="85" mass="9943">MLLQLLKDRDNAIILGDFNEDALSTSYTKIKELMQKNGYFLTSSEITHKQGACLDHIYLQQRMQTAYRSCTCVSSYYTDHYYVIM</sequence>
<proteinExistence type="predicted"/>